<comment type="caution">
    <text evidence="4">The sequence shown here is derived from an EMBL/GenBank/DDBJ whole genome shotgun (WGS) entry which is preliminary data.</text>
</comment>
<protein>
    <submittedName>
        <fullName evidence="4">Zinc-dependent metalloprotease</fullName>
    </submittedName>
</protein>
<reference evidence="5" key="1">
    <citation type="submission" date="2023-07" db="EMBL/GenBank/DDBJ databases">
        <title>Shewanella mangrovi sp. nov., an acetaldehyde- degrading bacterium isolated from mangrove sediment.</title>
        <authorList>
            <person name="Liu Y."/>
        </authorList>
    </citation>
    <scope>NUCLEOTIDE SEQUENCE [LARGE SCALE GENOMIC DNA]</scope>
    <source>
        <strain evidence="5">C32</strain>
    </source>
</reference>
<keyword evidence="4" id="KW-0645">Protease</keyword>
<organism evidence="4 5">
    <name type="scientific">Shewanella electrica</name>
    <dbReference type="NCBI Taxonomy" id="515560"/>
    <lineage>
        <taxon>Bacteria</taxon>
        <taxon>Pseudomonadati</taxon>
        <taxon>Pseudomonadota</taxon>
        <taxon>Gammaproteobacteria</taxon>
        <taxon>Alteromonadales</taxon>
        <taxon>Shewanellaceae</taxon>
        <taxon>Shewanella</taxon>
    </lineage>
</organism>
<feature type="domain" description="DUF5117" evidence="3">
    <location>
        <begin position="83"/>
        <end position="272"/>
    </location>
</feature>
<dbReference type="InterPro" id="IPR032534">
    <property type="entry name" value="EcxA_zinc-bd"/>
</dbReference>
<dbReference type="Proteomes" id="UP001201549">
    <property type="component" value="Unassembled WGS sequence"/>
</dbReference>
<dbReference type="SUPFAM" id="SSF55486">
    <property type="entry name" value="Metalloproteases ('zincins'), catalytic domain"/>
    <property type="match status" value="1"/>
</dbReference>
<feature type="chain" id="PRO_5047529717" evidence="1">
    <location>
        <begin position="23"/>
        <end position="801"/>
    </location>
</feature>
<keyword evidence="4" id="KW-0482">Metalloprotease</keyword>
<dbReference type="Gene3D" id="3.40.390.10">
    <property type="entry name" value="Collagenase (Catalytic Domain)"/>
    <property type="match status" value="1"/>
</dbReference>
<dbReference type="PANTHER" id="PTHR38478:SF1">
    <property type="entry name" value="ZINC DEPENDENT METALLOPROTEASE DOMAIN LIPOPROTEIN"/>
    <property type="match status" value="1"/>
</dbReference>
<name>A0ABT2FS89_9GAMM</name>
<dbReference type="PANTHER" id="PTHR38478">
    <property type="entry name" value="PEPTIDASE M1A AND M12B"/>
    <property type="match status" value="1"/>
</dbReference>
<evidence type="ECO:0000313" key="5">
    <source>
        <dbReference type="Proteomes" id="UP001201549"/>
    </source>
</evidence>
<keyword evidence="1" id="KW-0732">Signal</keyword>
<dbReference type="GO" id="GO:0008237">
    <property type="term" value="F:metallopeptidase activity"/>
    <property type="evidence" value="ECO:0007669"/>
    <property type="project" value="UniProtKB-KW"/>
</dbReference>
<dbReference type="InterPro" id="IPR024079">
    <property type="entry name" value="MetalloPept_cat_dom_sf"/>
</dbReference>
<dbReference type="InterPro" id="IPR033413">
    <property type="entry name" value="DUF5117"/>
</dbReference>
<dbReference type="Pfam" id="PF16313">
    <property type="entry name" value="DUF4953"/>
    <property type="match status" value="1"/>
</dbReference>
<feature type="domain" description="EcxA zinc-binding" evidence="2">
    <location>
        <begin position="400"/>
        <end position="701"/>
    </location>
</feature>
<accession>A0ABT2FS89</accession>
<sequence>MNTLKGLLVSVLALFWCQNALAQATNIADITAHSQQAKGFINYFFEPQSGELYLEVNQLNQPMLLVSSLPQGVGSNKLELDRGQVSEARLVQFERQGPYVILKQLNTRYRADTDNQLERQSVHEAFAESILWKGKLLQGDKLLVPVNELLQLDLYGIKATLSATGQGQYQLDAKRSVIVPQSIKSFAENADVDVLQTYTAEPAGGEVASVTPDARWMSIKVRYSFVKAPDAGYQPRAYDPYSGYQSISYRDYATAIDEPITKRLLLRHRLQKLHPGAAPSKVVKPITYYLDPGVPEPIRSALLAGGRWWSKAFDDAGFIGGFRIEMLPEGADPQDIRYNMVQWVHRSTRGWSLGMSVIDPRTGEIIKGQVTLGSSRVRQDHLIARAVTAGWADRDAAARADMALALARIRQLAAHEIGHTLGLTHNFAASTNNNASVMDYPHPYIALSGGQIDISQPYREGLGEWDNYVIKYGYGDFGDKTATNVALNQLQQQAQRQGLRYIHDADAGAISAANAFASQWDRGADPVRELLRLQQVRKQALQQFSAKVLLAGEPLGELSDAFVPLYLLNRYQIAAASKFIGGIDYSYHADLTNGTWHFVAPVQQKAALKALLASLAVDELYLPSNLLVRLVPKAGNYQRTAESFASSLGSANDPQAMAESLARQILSYLLQPERLNRVAQAASGDAEQLSLAMLLDQLAAQTLLAELPTSAKKETAMRINAVVIDTALTALASKQTTPEVKAELRAKLIYWAQQFKRLAKRVNMQNAAHHQLMQTVIENNLSGTPMRMIDTPALMPPGSPI</sequence>
<keyword evidence="5" id="KW-1185">Reference proteome</keyword>
<dbReference type="CDD" id="cd04276">
    <property type="entry name" value="ZnMc_MMP_like_2"/>
    <property type="match status" value="1"/>
</dbReference>
<proteinExistence type="predicted"/>
<evidence type="ECO:0000259" key="2">
    <source>
        <dbReference type="Pfam" id="PF16313"/>
    </source>
</evidence>
<keyword evidence="4" id="KW-0378">Hydrolase</keyword>
<evidence type="ECO:0000259" key="3">
    <source>
        <dbReference type="Pfam" id="PF17148"/>
    </source>
</evidence>
<evidence type="ECO:0000313" key="4">
    <source>
        <dbReference type="EMBL" id="MCS4558061.1"/>
    </source>
</evidence>
<dbReference type="Pfam" id="PF17148">
    <property type="entry name" value="DUF5117"/>
    <property type="match status" value="1"/>
</dbReference>
<dbReference type="InterPro" id="IPR034032">
    <property type="entry name" value="Zn_MMP-like_bac"/>
</dbReference>
<gene>
    <name evidence="4" type="ORF">L9G74_16615</name>
</gene>
<dbReference type="EMBL" id="JAKOGG010000016">
    <property type="protein sequence ID" value="MCS4558061.1"/>
    <property type="molecule type" value="Genomic_DNA"/>
</dbReference>
<evidence type="ECO:0000256" key="1">
    <source>
        <dbReference type="SAM" id="SignalP"/>
    </source>
</evidence>
<feature type="signal peptide" evidence="1">
    <location>
        <begin position="1"/>
        <end position="22"/>
    </location>
</feature>
<dbReference type="RefSeq" id="WP_238897654.1">
    <property type="nucleotide sequence ID" value="NZ_JAKOGG010000016.1"/>
</dbReference>